<comment type="caution">
    <text evidence="1">The sequence shown here is derived from an EMBL/GenBank/DDBJ whole genome shotgun (WGS) entry which is preliminary data.</text>
</comment>
<evidence type="ECO:0000313" key="2">
    <source>
        <dbReference type="Proteomes" id="UP001341840"/>
    </source>
</evidence>
<name>A0ABU6YC48_9FABA</name>
<gene>
    <name evidence="1" type="ORF">PIB30_035624</name>
</gene>
<keyword evidence="2" id="KW-1185">Reference proteome</keyword>
<evidence type="ECO:0000313" key="1">
    <source>
        <dbReference type="EMBL" id="MED6207420.1"/>
    </source>
</evidence>
<organism evidence="1 2">
    <name type="scientific">Stylosanthes scabra</name>
    <dbReference type="NCBI Taxonomy" id="79078"/>
    <lineage>
        <taxon>Eukaryota</taxon>
        <taxon>Viridiplantae</taxon>
        <taxon>Streptophyta</taxon>
        <taxon>Embryophyta</taxon>
        <taxon>Tracheophyta</taxon>
        <taxon>Spermatophyta</taxon>
        <taxon>Magnoliopsida</taxon>
        <taxon>eudicotyledons</taxon>
        <taxon>Gunneridae</taxon>
        <taxon>Pentapetalae</taxon>
        <taxon>rosids</taxon>
        <taxon>fabids</taxon>
        <taxon>Fabales</taxon>
        <taxon>Fabaceae</taxon>
        <taxon>Papilionoideae</taxon>
        <taxon>50 kb inversion clade</taxon>
        <taxon>dalbergioids sensu lato</taxon>
        <taxon>Dalbergieae</taxon>
        <taxon>Pterocarpus clade</taxon>
        <taxon>Stylosanthes</taxon>
    </lineage>
</organism>
<sequence>MDLSDAHQLEGKTITVEQGKQNGYIEDNLNMVAKVISDRELTFRTIKAALMKIWGHPRRVSITDVGVNKLHRVPLHFMNKKAVMKVGMDLGFVIEVENPWRNGVLMRLGHAKRDCDFSTTMSLKDPCVPRYKPRLGVARAKSLNPYEIDDLQQNKE</sequence>
<reference evidence="1 2" key="1">
    <citation type="journal article" date="2023" name="Plants (Basel)">
        <title>Bridging the Gap: Combining Genomics and Transcriptomics Approaches to Understand Stylosanthes scabra, an Orphan Legume from the Brazilian Caatinga.</title>
        <authorList>
            <person name="Ferreira-Neto J.R.C."/>
            <person name="da Silva M.D."/>
            <person name="Binneck E."/>
            <person name="de Melo N.F."/>
            <person name="da Silva R.H."/>
            <person name="de Melo A.L.T.M."/>
            <person name="Pandolfi V."/>
            <person name="Bustamante F.O."/>
            <person name="Brasileiro-Vidal A.C."/>
            <person name="Benko-Iseppon A.M."/>
        </authorList>
    </citation>
    <scope>NUCLEOTIDE SEQUENCE [LARGE SCALE GENOMIC DNA]</scope>
    <source>
        <tissue evidence="1">Leaves</tissue>
    </source>
</reference>
<dbReference type="EMBL" id="JASCZI010241826">
    <property type="protein sequence ID" value="MED6207420.1"/>
    <property type="molecule type" value="Genomic_DNA"/>
</dbReference>
<accession>A0ABU6YC48</accession>
<dbReference type="Proteomes" id="UP001341840">
    <property type="component" value="Unassembled WGS sequence"/>
</dbReference>
<protein>
    <submittedName>
        <fullName evidence="1">Uncharacterized protein</fullName>
    </submittedName>
</protein>
<proteinExistence type="predicted"/>